<evidence type="ECO:0000256" key="3">
    <source>
        <dbReference type="ARBA" id="ARBA00022723"/>
    </source>
</evidence>
<comment type="caution">
    <text evidence="10">The sequence shown here is derived from an EMBL/GenBank/DDBJ whole genome shotgun (WGS) entry which is preliminary data.</text>
</comment>
<evidence type="ECO:0000256" key="2">
    <source>
        <dbReference type="ARBA" id="ARBA00022679"/>
    </source>
</evidence>
<dbReference type="GO" id="GO:0061603">
    <property type="term" value="F:molybdenum cofactor guanylyltransferase activity"/>
    <property type="evidence" value="ECO:0007669"/>
    <property type="project" value="UniProtKB-EC"/>
</dbReference>
<protein>
    <recommendedName>
        <fullName evidence="8">Molybdenum cofactor guanylyltransferase</fullName>
        <shortName evidence="8">MoCo guanylyltransferase</shortName>
        <ecNumber evidence="8">2.7.7.77</ecNumber>
    </recommendedName>
    <alternativeName>
        <fullName evidence="8">GTP:molybdopterin guanylyltransferase</fullName>
    </alternativeName>
    <alternativeName>
        <fullName evidence="8">Mo-MPT guanylyltransferase</fullName>
    </alternativeName>
    <alternativeName>
        <fullName evidence="8">Molybdopterin guanylyltransferase</fullName>
    </alternativeName>
    <alternativeName>
        <fullName evidence="8">Molybdopterin-guanine dinucleotide synthase</fullName>
        <shortName evidence="8">MGD synthase</shortName>
    </alternativeName>
</protein>
<feature type="domain" description="MobA-like NTP transferase" evidence="9">
    <location>
        <begin position="1"/>
        <end position="144"/>
    </location>
</feature>
<dbReference type="CDD" id="cd02503">
    <property type="entry name" value="MobA"/>
    <property type="match status" value="1"/>
</dbReference>
<dbReference type="EMBL" id="JSZA02000127">
    <property type="protein sequence ID" value="TGO02477.1"/>
    <property type="molecule type" value="Genomic_DNA"/>
</dbReference>
<dbReference type="GO" id="GO:0005737">
    <property type="term" value="C:cytoplasm"/>
    <property type="evidence" value="ECO:0007669"/>
    <property type="project" value="UniProtKB-SubCell"/>
</dbReference>
<dbReference type="PANTHER" id="PTHR19136">
    <property type="entry name" value="MOLYBDENUM COFACTOR GUANYLYLTRANSFERASE"/>
    <property type="match status" value="1"/>
</dbReference>
<evidence type="ECO:0000313" key="11">
    <source>
        <dbReference type="Proteomes" id="UP000030428"/>
    </source>
</evidence>
<comment type="subcellular location">
    <subcellularLocation>
        <location evidence="8">Cytoplasm</location>
    </subcellularLocation>
</comment>
<comment type="caution">
    <text evidence="8">Lacks conserved residue(s) required for the propagation of feature annotation.</text>
</comment>
<keyword evidence="1 8" id="KW-0963">Cytoplasm</keyword>
<dbReference type="GO" id="GO:0046872">
    <property type="term" value="F:metal ion binding"/>
    <property type="evidence" value="ECO:0007669"/>
    <property type="project" value="UniProtKB-KW"/>
</dbReference>
<keyword evidence="4 8" id="KW-0547">Nucleotide-binding</keyword>
<keyword evidence="7 8" id="KW-0501">Molybdenum cofactor biosynthesis</keyword>
<proteinExistence type="inferred from homology"/>
<reference evidence="10 11" key="1">
    <citation type="journal article" date="2016" name="Front. Microbiol.">
        <title>Single-Cell (Meta-)Genomics of a Dimorphic Candidatus Thiomargarita nelsonii Reveals Genomic Plasticity.</title>
        <authorList>
            <person name="Flood B.E."/>
            <person name="Fliss P."/>
            <person name="Jones D.S."/>
            <person name="Dick G.J."/>
            <person name="Jain S."/>
            <person name="Kaster A.K."/>
            <person name="Winkel M."/>
            <person name="Mussmann M."/>
            <person name="Bailey J."/>
        </authorList>
    </citation>
    <scope>NUCLEOTIDE SEQUENCE [LARGE SCALE GENOMIC DNA]</scope>
    <source>
        <strain evidence="10">Hydrate Ridge</strain>
    </source>
</reference>
<dbReference type="SUPFAM" id="SSF53448">
    <property type="entry name" value="Nucleotide-diphospho-sugar transferases"/>
    <property type="match status" value="1"/>
</dbReference>
<feature type="binding site" evidence="8">
    <location>
        <position position="6"/>
    </location>
    <ligand>
        <name>GTP</name>
        <dbReference type="ChEBI" id="CHEBI:37565"/>
    </ligand>
</feature>
<organism evidence="10 11">
    <name type="scientific">Candidatus Thiomargarita nelsonii</name>
    <dbReference type="NCBI Taxonomy" id="1003181"/>
    <lineage>
        <taxon>Bacteria</taxon>
        <taxon>Pseudomonadati</taxon>
        <taxon>Pseudomonadota</taxon>
        <taxon>Gammaproteobacteria</taxon>
        <taxon>Thiotrichales</taxon>
        <taxon>Thiotrichaceae</taxon>
        <taxon>Thiomargarita</taxon>
    </lineage>
</organism>
<gene>
    <name evidence="8" type="primary">mobA</name>
    <name evidence="10" type="ORF">PN36_24450</name>
</gene>
<feature type="binding site" evidence="8">
    <location>
        <position position="83"/>
    </location>
    <ligand>
        <name>Mg(2+)</name>
        <dbReference type="ChEBI" id="CHEBI:18420"/>
    </ligand>
</feature>
<evidence type="ECO:0000313" key="10">
    <source>
        <dbReference type="EMBL" id="TGO02477.1"/>
    </source>
</evidence>
<feature type="binding site" evidence="8">
    <location>
        <position position="83"/>
    </location>
    <ligand>
        <name>GTP</name>
        <dbReference type="ChEBI" id="CHEBI:37565"/>
    </ligand>
</feature>
<dbReference type="InterPro" id="IPR013482">
    <property type="entry name" value="Molybde_CF_guanTrfase"/>
</dbReference>
<dbReference type="Proteomes" id="UP000030428">
    <property type="component" value="Unassembled WGS sequence"/>
</dbReference>
<comment type="domain">
    <text evidence="8">The N-terminal domain determines nucleotide recognition and specific binding, while the C-terminal domain determines the specific binding to the target protein.</text>
</comment>
<comment type="cofactor">
    <cofactor evidence="8">
        <name>Mg(2+)</name>
        <dbReference type="ChEBI" id="CHEBI:18420"/>
    </cofactor>
</comment>
<keyword evidence="11" id="KW-1185">Reference proteome</keyword>
<comment type="subunit">
    <text evidence="8">Monomer.</text>
</comment>
<keyword evidence="5 8" id="KW-0460">Magnesium</keyword>
<evidence type="ECO:0000256" key="5">
    <source>
        <dbReference type="ARBA" id="ARBA00022842"/>
    </source>
</evidence>
<sequence>MGGLDKGLMPLNGKYLVEYVIATLRPQVGQLIISANRNLEQYAQLGNCPVLHDTFGHYDGPLAGMATALDKAQTDYILFVPCDSPLLSPQLAERLYTCLIQANADVSVADDGKRMHPVFSLFKRPLLAELLAFLETGGRSIHRFLAKQKLARANFSPDTFLNINTPEQHNTFANNYSGVQDLSCTK</sequence>
<comment type="similarity">
    <text evidence="8">Belongs to the MobA family.</text>
</comment>
<dbReference type="Gene3D" id="3.90.550.10">
    <property type="entry name" value="Spore Coat Polysaccharide Biosynthesis Protein SpsA, Chain A"/>
    <property type="match status" value="1"/>
</dbReference>
<dbReference type="HAMAP" id="MF_00316">
    <property type="entry name" value="MobA"/>
    <property type="match status" value="1"/>
</dbReference>
<evidence type="ECO:0000256" key="8">
    <source>
        <dbReference type="HAMAP-Rule" id="MF_00316"/>
    </source>
</evidence>
<dbReference type="AlphaFoldDB" id="A0A4E0QN87"/>
<evidence type="ECO:0000256" key="6">
    <source>
        <dbReference type="ARBA" id="ARBA00023134"/>
    </source>
</evidence>
<comment type="function">
    <text evidence="8">Transfers a GMP moiety from GTP to Mo-molybdopterin (Mo-MPT) cofactor (Moco or molybdenum cofactor) to form Mo-molybdopterin guanine dinucleotide (Mo-MGD) cofactor.</text>
</comment>
<name>A0A4E0QN87_9GAMM</name>
<feature type="binding site" evidence="8">
    <location>
        <position position="53"/>
    </location>
    <ligand>
        <name>GTP</name>
        <dbReference type="ChEBI" id="CHEBI:37565"/>
    </ligand>
</feature>
<keyword evidence="2 8" id="KW-0808">Transferase</keyword>
<evidence type="ECO:0000256" key="7">
    <source>
        <dbReference type="ARBA" id="ARBA00023150"/>
    </source>
</evidence>
<dbReference type="EC" id="2.7.7.77" evidence="8"/>
<keyword evidence="6 8" id="KW-0342">GTP-binding</keyword>
<comment type="catalytic activity">
    <reaction evidence="8">
        <text>Mo-molybdopterin + GTP + H(+) = Mo-molybdopterin guanine dinucleotide + diphosphate</text>
        <dbReference type="Rhea" id="RHEA:34243"/>
        <dbReference type="ChEBI" id="CHEBI:15378"/>
        <dbReference type="ChEBI" id="CHEBI:33019"/>
        <dbReference type="ChEBI" id="CHEBI:37565"/>
        <dbReference type="ChEBI" id="CHEBI:71302"/>
        <dbReference type="ChEBI" id="CHEBI:71310"/>
        <dbReference type="EC" id="2.7.7.77"/>
    </reaction>
</comment>
<dbReference type="NCBIfam" id="TIGR02665">
    <property type="entry name" value="molyb_mobA"/>
    <property type="match status" value="1"/>
</dbReference>
<dbReference type="InterPro" id="IPR029044">
    <property type="entry name" value="Nucleotide-diphossugar_trans"/>
</dbReference>
<dbReference type="GO" id="GO:0005525">
    <property type="term" value="F:GTP binding"/>
    <property type="evidence" value="ECO:0007669"/>
    <property type="project" value="UniProtKB-UniRule"/>
</dbReference>
<dbReference type="PANTHER" id="PTHR19136:SF81">
    <property type="entry name" value="MOLYBDENUM COFACTOR GUANYLYLTRANSFERASE"/>
    <property type="match status" value="1"/>
</dbReference>
<dbReference type="Pfam" id="PF12804">
    <property type="entry name" value="NTP_transf_3"/>
    <property type="match status" value="1"/>
</dbReference>
<evidence type="ECO:0000256" key="4">
    <source>
        <dbReference type="ARBA" id="ARBA00022741"/>
    </source>
</evidence>
<evidence type="ECO:0000259" key="9">
    <source>
        <dbReference type="Pfam" id="PF12804"/>
    </source>
</evidence>
<dbReference type="GO" id="GO:1902758">
    <property type="term" value="P:bis(molybdopterin guanine dinucleotide)molybdenum biosynthetic process"/>
    <property type="evidence" value="ECO:0007669"/>
    <property type="project" value="TreeGrafter"/>
</dbReference>
<evidence type="ECO:0000256" key="1">
    <source>
        <dbReference type="ARBA" id="ARBA00022490"/>
    </source>
</evidence>
<dbReference type="InterPro" id="IPR025877">
    <property type="entry name" value="MobA-like_NTP_Trfase"/>
</dbReference>
<keyword evidence="3 8" id="KW-0479">Metal-binding</keyword>
<accession>A0A4E0QN87</accession>